<evidence type="ECO:0000313" key="1">
    <source>
        <dbReference type="EMBL" id="MPM86449.1"/>
    </source>
</evidence>
<comment type="caution">
    <text evidence="1">The sequence shown here is derived from an EMBL/GenBank/DDBJ whole genome shotgun (WGS) entry which is preliminary data.</text>
</comment>
<name>A0A645DB64_9ZZZZ</name>
<organism evidence="1">
    <name type="scientific">bioreactor metagenome</name>
    <dbReference type="NCBI Taxonomy" id="1076179"/>
    <lineage>
        <taxon>unclassified sequences</taxon>
        <taxon>metagenomes</taxon>
        <taxon>ecological metagenomes</taxon>
    </lineage>
</organism>
<proteinExistence type="predicted"/>
<sequence>MPINSKFGQEVMFPLKNVGYRGCFKGYRIFKQLKENYYIVDGVEFEFPTMQCCKAYIRGIIKRGCL</sequence>
<dbReference type="EMBL" id="VSSQ01034484">
    <property type="protein sequence ID" value="MPM86449.1"/>
    <property type="molecule type" value="Genomic_DNA"/>
</dbReference>
<accession>A0A645DB64</accession>
<gene>
    <name evidence="1" type="ORF">SDC9_133538</name>
</gene>
<protein>
    <submittedName>
        <fullName evidence="1">Uncharacterized protein</fullName>
    </submittedName>
</protein>
<reference evidence="1" key="1">
    <citation type="submission" date="2019-08" db="EMBL/GenBank/DDBJ databases">
        <authorList>
            <person name="Kucharzyk K."/>
            <person name="Murdoch R.W."/>
            <person name="Higgins S."/>
            <person name="Loffler F."/>
        </authorList>
    </citation>
    <scope>NUCLEOTIDE SEQUENCE</scope>
</reference>
<dbReference type="AlphaFoldDB" id="A0A645DB64"/>